<proteinExistence type="predicted"/>
<feature type="compositionally biased region" description="Basic and acidic residues" evidence="1">
    <location>
        <begin position="18"/>
        <end position="31"/>
    </location>
</feature>
<evidence type="ECO:0000313" key="3">
    <source>
        <dbReference type="Proteomes" id="UP001589607"/>
    </source>
</evidence>
<dbReference type="RefSeq" id="WP_236454659.1">
    <property type="nucleotide sequence ID" value="NZ_CBCSGE010000007.1"/>
</dbReference>
<protein>
    <recommendedName>
        <fullName evidence="4">BZIP domain-containing protein</fullName>
    </recommendedName>
</protein>
<keyword evidence="3" id="KW-1185">Reference proteome</keyword>
<evidence type="ECO:0008006" key="4">
    <source>
        <dbReference type="Google" id="ProtNLM"/>
    </source>
</evidence>
<sequence>MGRRNESNRLAHKKKVEAKKNRENEAKNSLKEKRKAILNQFNLNKDESGEINLPT</sequence>
<evidence type="ECO:0000256" key="1">
    <source>
        <dbReference type="SAM" id="MobiDB-lite"/>
    </source>
</evidence>
<accession>A0ABV5GJH0</accession>
<feature type="region of interest" description="Disordered" evidence="1">
    <location>
        <begin position="1"/>
        <end position="41"/>
    </location>
</feature>
<comment type="caution">
    <text evidence="2">The sequence shown here is derived from an EMBL/GenBank/DDBJ whole genome shotgun (WGS) entry which is preliminary data.</text>
</comment>
<dbReference type="EMBL" id="JBHMEY010000001">
    <property type="protein sequence ID" value="MFB9094990.1"/>
    <property type="molecule type" value="Genomic_DNA"/>
</dbReference>
<gene>
    <name evidence="2" type="ORF">ACFFVF_00555</name>
</gene>
<organism evidence="2 3">
    <name type="scientific">Flavobacterium jumunjinense</name>
    <dbReference type="NCBI Taxonomy" id="998845"/>
    <lineage>
        <taxon>Bacteria</taxon>
        <taxon>Pseudomonadati</taxon>
        <taxon>Bacteroidota</taxon>
        <taxon>Flavobacteriia</taxon>
        <taxon>Flavobacteriales</taxon>
        <taxon>Flavobacteriaceae</taxon>
        <taxon>Flavobacterium</taxon>
    </lineage>
</organism>
<dbReference type="Proteomes" id="UP001589607">
    <property type="component" value="Unassembled WGS sequence"/>
</dbReference>
<evidence type="ECO:0000313" key="2">
    <source>
        <dbReference type="EMBL" id="MFB9094990.1"/>
    </source>
</evidence>
<reference evidence="2 3" key="1">
    <citation type="submission" date="2024-09" db="EMBL/GenBank/DDBJ databases">
        <authorList>
            <person name="Sun Q."/>
            <person name="Mori K."/>
        </authorList>
    </citation>
    <scope>NUCLEOTIDE SEQUENCE [LARGE SCALE GENOMIC DNA]</scope>
    <source>
        <strain evidence="2 3">CECT 7955</strain>
    </source>
</reference>
<name>A0ABV5GJH0_9FLAO</name>